<dbReference type="OrthoDB" id="1778716at2"/>
<reference evidence="2" key="1">
    <citation type="submission" date="2015-07" db="EMBL/GenBank/DDBJ databases">
        <title>Draft genome sequence of Acetobacterium bakii DSM 8293, a potential psychrophilic chemical producer through syngas fermentation.</title>
        <authorList>
            <person name="Song Y."/>
            <person name="Hwang S."/>
            <person name="Cho B.-K."/>
        </authorList>
    </citation>
    <scope>NUCLEOTIDE SEQUENCE [LARGE SCALE GENOMIC DNA]</scope>
    <source>
        <strain evidence="2">DSM 8239</strain>
    </source>
</reference>
<gene>
    <name evidence="1" type="ORF">AKG39_06545</name>
</gene>
<accession>A0A0L6U3R6</accession>
<evidence type="ECO:0000313" key="2">
    <source>
        <dbReference type="Proteomes" id="UP000036873"/>
    </source>
</evidence>
<comment type="caution">
    <text evidence="1">The sequence shown here is derived from an EMBL/GenBank/DDBJ whole genome shotgun (WGS) entry which is preliminary data.</text>
</comment>
<sequence>MKMRISGERSEKKNCGLKNILQTGQTVKTKGSGLVSDKLDKNRKVSKPGIVLCCYEFFILVQLEHGKKCFTHDELEVISKNDYQKLVLKKDKPRIKVLHHGTN</sequence>
<dbReference type="EMBL" id="LGYO01000013">
    <property type="protein sequence ID" value="KNZ42420.1"/>
    <property type="molecule type" value="Genomic_DNA"/>
</dbReference>
<dbReference type="STRING" id="52689.AKG39_06545"/>
<organism evidence="1 2">
    <name type="scientific">Acetobacterium bakii</name>
    <dbReference type="NCBI Taxonomy" id="52689"/>
    <lineage>
        <taxon>Bacteria</taxon>
        <taxon>Bacillati</taxon>
        <taxon>Bacillota</taxon>
        <taxon>Clostridia</taxon>
        <taxon>Eubacteriales</taxon>
        <taxon>Eubacteriaceae</taxon>
        <taxon>Acetobacterium</taxon>
    </lineage>
</organism>
<evidence type="ECO:0000313" key="1">
    <source>
        <dbReference type="EMBL" id="KNZ42420.1"/>
    </source>
</evidence>
<dbReference type="AlphaFoldDB" id="A0A0L6U3R6"/>
<dbReference type="RefSeq" id="WP_050739579.1">
    <property type="nucleotide sequence ID" value="NZ_LGYO01000013.1"/>
</dbReference>
<proteinExistence type="predicted"/>
<name>A0A0L6U3R6_9FIRM</name>
<dbReference type="Proteomes" id="UP000036873">
    <property type="component" value="Unassembled WGS sequence"/>
</dbReference>
<keyword evidence="2" id="KW-1185">Reference proteome</keyword>
<protein>
    <submittedName>
        <fullName evidence="1">Uncharacterized protein</fullName>
    </submittedName>
</protein>